<dbReference type="Gene3D" id="3.40.50.1010">
    <property type="entry name" value="5'-nuclease"/>
    <property type="match status" value="1"/>
</dbReference>
<keyword evidence="4" id="KW-1185">Reference proteome</keyword>
<dbReference type="InterPro" id="IPR041966">
    <property type="entry name" value="LOTUS-like"/>
</dbReference>
<dbReference type="EMBL" id="JAOEGN010000015">
    <property type="protein sequence ID" value="MCU0105523.1"/>
    <property type="molecule type" value="Genomic_DNA"/>
</dbReference>
<organism evidence="3 4">
    <name type="scientific">Paracholeplasma vituli</name>
    <dbReference type="NCBI Taxonomy" id="69473"/>
    <lineage>
        <taxon>Bacteria</taxon>
        <taxon>Bacillati</taxon>
        <taxon>Mycoplasmatota</taxon>
        <taxon>Mollicutes</taxon>
        <taxon>Acholeplasmatales</taxon>
        <taxon>Acholeplasmataceae</taxon>
        <taxon>Paracholeplasma</taxon>
    </lineage>
</organism>
<dbReference type="Gene3D" id="3.30.420.610">
    <property type="entry name" value="LOTUS domain-like"/>
    <property type="match status" value="2"/>
</dbReference>
<comment type="caution">
    <text evidence="3">The sequence shown here is derived from an EMBL/GenBank/DDBJ whole genome shotgun (WGS) entry which is preliminary data.</text>
</comment>
<evidence type="ECO:0000313" key="4">
    <source>
        <dbReference type="Proteomes" id="UP001209076"/>
    </source>
</evidence>
<evidence type="ECO:0000313" key="3">
    <source>
        <dbReference type="EMBL" id="MCU0105523.1"/>
    </source>
</evidence>
<feature type="domain" description="HTH OST-type" evidence="2">
    <location>
        <begin position="152"/>
        <end position="205"/>
    </location>
</feature>
<gene>
    <name evidence="3" type="ORF">N7603_07610</name>
</gene>
<dbReference type="InterPro" id="IPR025605">
    <property type="entry name" value="OST-HTH/LOTUS_dom"/>
</dbReference>
<evidence type="ECO:0000259" key="1">
    <source>
        <dbReference type="Pfam" id="PF01936"/>
    </source>
</evidence>
<dbReference type="PANTHER" id="PTHR35811:SF1">
    <property type="entry name" value="HTH OST-TYPE DOMAIN-CONTAINING PROTEIN"/>
    <property type="match status" value="1"/>
</dbReference>
<feature type="domain" description="NYN" evidence="1">
    <location>
        <begin position="4"/>
        <end position="135"/>
    </location>
</feature>
<protein>
    <submittedName>
        <fullName evidence="3">NYN domain-containing protein</fullName>
    </submittedName>
</protein>
<dbReference type="InterPro" id="IPR021139">
    <property type="entry name" value="NYN"/>
</dbReference>
<sequence>MDYKIALLIDSENVSYKYIDFIVNEIAKYGKLVIARFYGDINAISKEWRQKAQDYAIKPMHQYNYASGKNGSDMEMSLDALEIKYQNRADTFFIVTSDSDFTPLAIKLKELGAIVIGVGDEHKTTKAFKSACSEFKYFQYLDQDEEDTVAPDIKTTIQNIIIENGENKVLLLSRLGDILVNQMSDFDPRKYGSTNLLQLVNKLGFTTYTKDTTSYVEFKTLTSLELIEKHIDEFLGKKKQAVIAQLRDSLVKAFPDFNSKNYGFSKLSLLLKSLGYTTDQHTYRKSTK</sequence>
<evidence type="ECO:0000259" key="2">
    <source>
        <dbReference type="Pfam" id="PF12872"/>
    </source>
</evidence>
<proteinExistence type="predicted"/>
<accession>A0ABT2PX38</accession>
<dbReference type="CDD" id="cd10146">
    <property type="entry name" value="LabA_like_C"/>
    <property type="match status" value="1"/>
</dbReference>
<dbReference type="CDD" id="cd11297">
    <property type="entry name" value="PIN_LabA-like_N_1"/>
    <property type="match status" value="1"/>
</dbReference>
<dbReference type="Proteomes" id="UP001209076">
    <property type="component" value="Unassembled WGS sequence"/>
</dbReference>
<dbReference type="PANTHER" id="PTHR35811">
    <property type="entry name" value="SLR1870 PROTEIN"/>
    <property type="match status" value="1"/>
</dbReference>
<feature type="domain" description="HTH OST-type" evidence="2">
    <location>
        <begin position="226"/>
        <end position="276"/>
    </location>
</feature>
<dbReference type="RefSeq" id="WP_262096836.1">
    <property type="nucleotide sequence ID" value="NZ_JAOEGN010000015.1"/>
</dbReference>
<name>A0ABT2PX38_9MOLU</name>
<dbReference type="Pfam" id="PF12872">
    <property type="entry name" value="OST-HTH"/>
    <property type="match status" value="2"/>
</dbReference>
<reference evidence="4" key="1">
    <citation type="submission" date="2023-07" db="EMBL/GenBank/DDBJ databases">
        <title>Novel Mycoplasma species identified in domestic and wild animals.</title>
        <authorList>
            <person name="Volokhov D.V."/>
            <person name="Furtak V.A."/>
            <person name="Zagorodnyaya T.A."/>
        </authorList>
    </citation>
    <scope>NUCLEOTIDE SEQUENCE [LARGE SCALE GENOMIC DNA]</scope>
    <source>
        <strain evidence="4">92-19</strain>
    </source>
</reference>
<dbReference type="Pfam" id="PF01936">
    <property type="entry name" value="NYN"/>
    <property type="match status" value="1"/>
</dbReference>